<dbReference type="PROSITE" id="PS50006">
    <property type="entry name" value="FHA_DOMAIN"/>
    <property type="match status" value="1"/>
</dbReference>
<dbReference type="CDD" id="cd00009">
    <property type="entry name" value="AAA"/>
    <property type="match status" value="1"/>
</dbReference>
<dbReference type="FunFam" id="3.40.50.300:FF:000006">
    <property type="entry name" value="DNA-binding transcriptional regulator NtrC"/>
    <property type="match status" value="1"/>
</dbReference>
<dbReference type="PROSITE" id="PS00676">
    <property type="entry name" value="SIGMA54_INTERACT_2"/>
    <property type="match status" value="1"/>
</dbReference>
<dbReference type="FunFam" id="1.10.8.60:FF:000014">
    <property type="entry name" value="DNA-binding transcriptional regulator NtrC"/>
    <property type="match status" value="1"/>
</dbReference>
<evidence type="ECO:0000313" key="9">
    <source>
        <dbReference type="EMBL" id="QDU68905.1"/>
    </source>
</evidence>
<dbReference type="GO" id="GO:0043565">
    <property type="term" value="F:sequence-specific DNA binding"/>
    <property type="evidence" value="ECO:0007669"/>
    <property type="project" value="InterPro"/>
</dbReference>
<dbReference type="InterPro" id="IPR000253">
    <property type="entry name" value="FHA_dom"/>
</dbReference>
<dbReference type="InterPro" id="IPR002078">
    <property type="entry name" value="Sigma_54_int"/>
</dbReference>
<evidence type="ECO:0000256" key="5">
    <source>
        <dbReference type="ARBA" id="ARBA00023159"/>
    </source>
</evidence>
<evidence type="ECO:0000256" key="2">
    <source>
        <dbReference type="ARBA" id="ARBA00022840"/>
    </source>
</evidence>
<evidence type="ECO:0000313" key="10">
    <source>
        <dbReference type="Proteomes" id="UP000316921"/>
    </source>
</evidence>
<dbReference type="PROSITE" id="PS00675">
    <property type="entry name" value="SIGMA54_INTERACT_1"/>
    <property type="match status" value="1"/>
</dbReference>
<dbReference type="Gene3D" id="2.60.200.20">
    <property type="match status" value="1"/>
</dbReference>
<dbReference type="GO" id="GO:0005524">
    <property type="term" value="F:ATP binding"/>
    <property type="evidence" value="ECO:0007669"/>
    <property type="project" value="UniProtKB-KW"/>
</dbReference>
<proteinExistence type="predicted"/>
<dbReference type="InterPro" id="IPR025662">
    <property type="entry name" value="Sigma_54_int_dom_ATP-bd_1"/>
</dbReference>
<dbReference type="Pfam" id="PF13185">
    <property type="entry name" value="GAF_2"/>
    <property type="match status" value="1"/>
</dbReference>
<dbReference type="SUPFAM" id="SSF55781">
    <property type="entry name" value="GAF domain-like"/>
    <property type="match status" value="1"/>
</dbReference>
<dbReference type="GO" id="GO:0006355">
    <property type="term" value="P:regulation of DNA-templated transcription"/>
    <property type="evidence" value="ECO:0007669"/>
    <property type="project" value="InterPro"/>
</dbReference>
<dbReference type="SMART" id="SM00065">
    <property type="entry name" value="GAF"/>
    <property type="match status" value="1"/>
</dbReference>
<dbReference type="InterPro" id="IPR025944">
    <property type="entry name" value="Sigma_54_int_dom_CS"/>
</dbReference>
<accession>A0A518BPL5</accession>
<evidence type="ECO:0000256" key="1">
    <source>
        <dbReference type="ARBA" id="ARBA00022741"/>
    </source>
</evidence>
<dbReference type="SMART" id="SM00240">
    <property type="entry name" value="FHA"/>
    <property type="match status" value="1"/>
</dbReference>
<keyword evidence="2" id="KW-0067">ATP-binding</keyword>
<dbReference type="Gene3D" id="3.30.450.40">
    <property type="match status" value="1"/>
</dbReference>
<dbReference type="InterPro" id="IPR002197">
    <property type="entry name" value="HTH_Fis"/>
</dbReference>
<dbReference type="InterPro" id="IPR003018">
    <property type="entry name" value="GAF"/>
</dbReference>
<evidence type="ECO:0000256" key="6">
    <source>
        <dbReference type="ARBA" id="ARBA00023163"/>
    </source>
</evidence>
<dbReference type="Pfam" id="PF02954">
    <property type="entry name" value="HTH_8"/>
    <property type="match status" value="1"/>
</dbReference>
<dbReference type="Proteomes" id="UP000316921">
    <property type="component" value="Chromosome"/>
</dbReference>
<dbReference type="SMART" id="SM00382">
    <property type="entry name" value="AAA"/>
    <property type="match status" value="1"/>
</dbReference>
<dbReference type="InterPro" id="IPR025943">
    <property type="entry name" value="Sigma_54_int_dom_ATP-bd_2"/>
</dbReference>
<evidence type="ECO:0000259" key="8">
    <source>
        <dbReference type="PROSITE" id="PS50045"/>
    </source>
</evidence>
<gene>
    <name evidence="9" type="primary">zraR_8</name>
    <name evidence="9" type="ORF">Pla133_40200</name>
</gene>
<keyword evidence="10" id="KW-1185">Reference proteome</keyword>
<keyword evidence="6" id="KW-0804">Transcription</keyword>
<feature type="domain" description="Sigma-54 factor interaction" evidence="8">
    <location>
        <begin position="354"/>
        <end position="583"/>
    </location>
</feature>
<keyword evidence="5" id="KW-0010">Activator</keyword>
<dbReference type="PROSITE" id="PS50045">
    <property type="entry name" value="SIGMA54_INTERACT_4"/>
    <property type="match status" value="1"/>
</dbReference>
<dbReference type="PANTHER" id="PTHR32071">
    <property type="entry name" value="TRANSCRIPTIONAL REGULATORY PROTEIN"/>
    <property type="match status" value="1"/>
</dbReference>
<dbReference type="InterPro" id="IPR027417">
    <property type="entry name" value="P-loop_NTPase"/>
</dbReference>
<dbReference type="KEGG" id="pbap:Pla133_40200"/>
<protein>
    <submittedName>
        <fullName evidence="9">Transcriptional regulatory protein ZraR</fullName>
    </submittedName>
</protein>
<keyword evidence="4" id="KW-0238">DNA-binding</keyword>
<dbReference type="PANTHER" id="PTHR32071:SF57">
    <property type="entry name" value="C4-DICARBOXYLATE TRANSPORT TRANSCRIPTIONAL REGULATORY PROTEIN DCTD"/>
    <property type="match status" value="1"/>
</dbReference>
<evidence type="ECO:0000256" key="3">
    <source>
        <dbReference type="ARBA" id="ARBA00023015"/>
    </source>
</evidence>
<dbReference type="Gene3D" id="3.40.50.300">
    <property type="entry name" value="P-loop containing nucleotide triphosphate hydrolases"/>
    <property type="match status" value="1"/>
</dbReference>
<dbReference type="Pfam" id="PF00158">
    <property type="entry name" value="Sigma54_activat"/>
    <property type="match status" value="1"/>
</dbReference>
<dbReference type="Pfam" id="PF25601">
    <property type="entry name" value="AAA_lid_14"/>
    <property type="match status" value="1"/>
</dbReference>
<reference evidence="9 10" key="1">
    <citation type="submission" date="2019-02" db="EMBL/GenBank/DDBJ databases">
        <title>Deep-cultivation of Planctomycetes and their phenomic and genomic characterization uncovers novel biology.</title>
        <authorList>
            <person name="Wiegand S."/>
            <person name="Jogler M."/>
            <person name="Boedeker C."/>
            <person name="Pinto D."/>
            <person name="Vollmers J."/>
            <person name="Rivas-Marin E."/>
            <person name="Kohn T."/>
            <person name="Peeters S.H."/>
            <person name="Heuer A."/>
            <person name="Rast P."/>
            <person name="Oberbeckmann S."/>
            <person name="Bunk B."/>
            <person name="Jeske O."/>
            <person name="Meyerdierks A."/>
            <person name="Storesund J.E."/>
            <person name="Kallscheuer N."/>
            <person name="Luecker S."/>
            <person name="Lage O.M."/>
            <person name="Pohl T."/>
            <person name="Merkel B.J."/>
            <person name="Hornburger P."/>
            <person name="Mueller R.-W."/>
            <person name="Bruemmer F."/>
            <person name="Labrenz M."/>
            <person name="Spormann A.M."/>
            <person name="Op den Camp H."/>
            <person name="Overmann J."/>
            <person name="Amann R."/>
            <person name="Jetten M.S.M."/>
            <person name="Mascher T."/>
            <person name="Medema M.H."/>
            <person name="Devos D.P."/>
            <person name="Kaster A.-K."/>
            <person name="Ovreas L."/>
            <person name="Rohde M."/>
            <person name="Galperin M.Y."/>
            <person name="Jogler C."/>
        </authorList>
    </citation>
    <scope>NUCLEOTIDE SEQUENCE [LARGE SCALE GENOMIC DNA]</scope>
    <source>
        <strain evidence="9 10">Pla133</strain>
    </source>
</reference>
<sequence length="670" mass="72497">MEPPLKLIVDEDGHRTVVPVKSEPVRIGRAVDNEIQLSGGRVSRHHCRFEPEGEGGWVVDLGSANGLVVNGEVTRRAFLGLGDELVVGAATISLEAVPVPTRSIPGGEQALRTQVGGSAGAPDRLRVFAEVSGALLRETDLPRLLRLIVDSAVGLVDAERGFLLLAEDRKGARASGNRGEAADDGASGVDVKVARSFDGADIPVPASRLSTGIARRVLAEGKAVLSVDAGRDERFDGMASVEDLRLRSVLCVPIDDGHRTVGALYVDNRLQRGAFGEPEVEQATLLANQAALAIRNARLVQELMERNRRLADSCSQIEALNSQLGRKVRDRDEQLAVVRLALGRERGRHDYGEIVGASDAMKKVFDQLDRVVECELPVLIHGESGTGKELIARAIHKNGSRSQKPFISENCAALPDSLLESELFGHSRGAFTGADRAKKGLIEQADGGTLFLDEIGDMSPEMQKKLLRVLQDGELRPLGSDRRVTVDVRLVAASHRDLEQMVKEGEFREDLYYRVNVLGMNLPGLRDRREDVPLLARELLARAAREMSRDVPILPHEVLAALTSYDWPGNVRELENEMRRLVVLADGAVRLEQLSPQIAGALGASAPEAELPAVDGDLRAAVASFERRAILGALERHAGNKSRAAAELGISRFALQRKLDKYGLASDGDS</sequence>
<dbReference type="RefSeq" id="WP_145068315.1">
    <property type="nucleotide sequence ID" value="NZ_CP036287.1"/>
</dbReference>
<dbReference type="AlphaFoldDB" id="A0A518BPL5"/>
<evidence type="ECO:0000259" key="7">
    <source>
        <dbReference type="PROSITE" id="PS50006"/>
    </source>
</evidence>
<dbReference type="CDD" id="cd00060">
    <property type="entry name" value="FHA"/>
    <property type="match status" value="1"/>
</dbReference>
<dbReference type="Gene3D" id="1.10.10.60">
    <property type="entry name" value="Homeodomain-like"/>
    <property type="match status" value="1"/>
</dbReference>
<dbReference type="Pfam" id="PF00498">
    <property type="entry name" value="FHA"/>
    <property type="match status" value="1"/>
</dbReference>
<dbReference type="SUPFAM" id="SSF52540">
    <property type="entry name" value="P-loop containing nucleoside triphosphate hydrolases"/>
    <property type="match status" value="1"/>
</dbReference>
<feature type="domain" description="FHA" evidence="7">
    <location>
        <begin position="25"/>
        <end position="74"/>
    </location>
</feature>
<keyword evidence="3" id="KW-0805">Transcription regulation</keyword>
<evidence type="ECO:0000256" key="4">
    <source>
        <dbReference type="ARBA" id="ARBA00023125"/>
    </source>
</evidence>
<dbReference type="InterPro" id="IPR058031">
    <property type="entry name" value="AAA_lid_NorR"/>
</dbReference>
<dbReference type="PROSITE" id="PS00688">
    <property type="entry name" value="SIGMA54_INTERACT_3"/>
    <property type="match status" value="1"/>
</dbReference>
<dbReference type="PRINTS" id="PR01590">
    <property type="entry name" value="HTHFIS"/>
</dbReference>
<dbReference type="SUPFAM" id="SSF49879">
    <property type="entry name" value="SMAD/FHA domain"/>
    <property type="match status" value="1"/>
</dbReference>
<dbReference type="InterPro" id="IPR009057">
    <property type="entry name" value="Homeodomain-like_sf"/>
</dbReference>
<dbReference type="EMBL" id="CP036287">
    <property type="protein sequence ID" value="QDU68905.1"/>
    <property type="molecule type" value="Genomic_DNA"/>
</dbReference>
<keyword evidence="1" id="KW-0547">Nucleotide-binding</keyword>
<dbReference type="InterPro" id="IPR003593">
    <property type="entry name" value="AAA+_ATPase"/>
</dbReference>
<name>A0A518BPL5_9BACT</name>
<dbReference type="InterPro" id="IPR008984">
    <property type="entry name" value="SMAD_FHA_dom_sf"/>
</dbReference>
<dbReference type="SUPFAM" id="SSF46689">
    <property type="entry name" value="Homeodomain-like"/>
    <property type="match status" value="1"/>
</dbReference>
<dbReference type="Gene3D" id="1.10.8.60">
    <property type="match status" value="1"/>
</dbReference>
<organism evidence="9 10">
    <name type="scientific">Engelhardtia mirabilis</name>
    <dbReference type="NCBI Taxonomy" id="2528011"/>
    <lineage>
        <taxon>Bacteria</taxon>
        <taxon>Pseudomonadati</taxon>
        <taxon>Planctomycetota</taxon>
        <taxon>Planctomycetia</taxon>
        <taxon>Planctomycetia incertae sedis</taxon>
        <taxon>Engelhardtia</taxon>
    </lineage>
</organism>
<dbReference type="InterPro" id="IPR029016">
    <property type="entry name" value="GAF-like_dom_sf"/>
</dbReference>